<dbReference type="EMBL" id="JAQQWL010000017">
    <property type="protein sequence ID" value="KAK8037179.1"/>
    <property type="molecule type" value="Genomic_DNA"/>
</dbReference>
<sequence length="449" mass="49190">MEPADYTFDRNLLGSSPKIKKGSGYYLITKDGRKVFDAASGAAVSCLGHGKIKVQLALVKQIFTGITYLASSFWANDIVNDLCAELIQGTNNQMGRVYLTGSGSEAMEAALKLSRQYFYEQNSETTRVNFISRERSYHGNTIGALSVSGFKARTKPYEPLLMKNVSFIPPCYQYRQQGADESDQDFVYRKVLELEDKFQQLPHESVIAFIAEPVVGAALGCVPSPPGYLKGIREVCDKHGALLILDEVMSGMGRTGTLHAWQQDNVVPDIQTVAKALGGGYVPVGAVLVSNNIYDVIKKISGVFVHGQTYQSMPLQAAAALSVQRIIRKKNLVENVAIQGRYLGDQLHDKLSEHTNVGNIRGKGLFWGIEFVENKDTSEPFASALEVATKIVKLGISEFDIAVYPSTGCADGARGGRDHIMIAPAYTVTKKDVDYIVSKVNLLVTTFFF</sequence>
<geneLocation type="mitochondrion" evidence="4"/>
<name>A0ABR1SS89_9PEZI</name>
<dbReference type="InterPro" id="IPR015424">
    <property type="entry name" value="PyrdxlP-dep_Trfase"/>
</dbReference>
<gene>
    <name evidence="4" type="ORF">PG994_015199</name>
</gene>
<evidence type="ECO:0000256" key="3">
    <source>
        <dbReference type="RuleBase" id="RU003560"/>
    </source>
</evidence>
<evidence type="ECO:0000256" key="1">
    <source>
        <dbReference type="ARBA" id="ARBA00008954"/>
    </source>
</evidence>
<dbReference type="Gene3D" id="3.40.640.10">
    <property type="entry name" value="Type I PLP-dependent aspartate aminotransferase-like (Major domain)"/>
    <property type="match status" value="1"/>
</dbReference>
<dbReference type="InterPro" id="IPR005814">
    <property type="entry name" value="Aminotrans_3"/>
</dbReference>
<dbReference type="SUPFAM" id="SSF53383">
    <property type="entry name" value="PLP-dependent transferases"/>
    <property type="match status" value="1"/>
</dbReference>
<dbReference type="InterPro" id="IPR015421">
    <property type="entry name" value="PyrdxlP-dep_Trfase_major"/>
</dbReference>
<comment type="similarity">
    <text evidence="1 3">Belongs to the class-III pyridoxal-phosphate-dependent aminotransferase family.</text>
</comment>
<keyword evidence="4" id="KW-0496">Mitochondrion</keyword>
<dbReference type="InterPro" id="IPR015422">
    <property type="entry name" value="PyrdxlP-dep_Trfase_small"/>
</dbReference>
<dbReference type="RefSeq" id="XP_066707718.1">
    <property type="nucleotide sequence ID" value="NW_027117415.1"/>
</dbReference>
<accession>A0ABR1SS89</accession>
<keyword evidence="2 3" id="KW-0663">Pyridoxal phosphate</keyword>
<dbReference type="Proteomes" id="UP001480595">
    <property type="component" value="Unassembled WGS sequence"/>
</dbReference>
<reference evidence="4 5" key="1">
    <citation type="submission" date="2023-01" db="EMBL/GenBank/DDBJ databases">
        <title>Analysis of 21 Apiospora genomes using comparative genomics revels a genus with tremendous synthesis potential of carbohydrate active enzymes and secondary metabolites.</title>
        <authorList>
            <person name="Sorensen T."/>
        </authorList>
    </citation>
    <scope>NUCLEOTIDE SEQUENCE [LARGE SCALE GENOMIC DNA]</scope>
    <source>
        <strain evidence="4 5">CBS 135458</strain>
    </source>
</reference>
<evidence type="ECO:0000256" key="2">
    <source>
        <dbReference type="ARBA" id="ARBA00022898"/>
    </source>
</evidence>
<dbReference type="GeneID" id="92099671"/>
<protein>
    <recommendedName>
        <fullName evidence="6">Aminotransferase</fullName>
    </recommendedName>
</protein>
<evidence type="ECO:0000313" key="4">
    <source>
        <dbReference type="EMBL" id="KAK8037179.1"/>
    </source>
</evidence>
<comment type="caution">
    <text evidence="4">The sequence shown here is derived from an EMBL/GenBank/DDBJ whole genome shotgun (WGS) entry which is preliminary data.</text>
</comment>
<dbReference type="PANTHER" id="PTHR43094:SF1">
    <property type="entry name" value="AMINOTRANSFERASE CLASS-III"/>
    <property type="match status" value="1"/>
</dbReference>
<dbReference type="CDD" id="cd00610">
    <property type="entry name" value="OAT_like"/>
    <property type="match status" value="1"/>
</dbReference>
<evidence type="ECO:0008006" key="6">
    <source>
        <dbReference type="Google" id="ProtNLM"/>
    </source>
</evidence>
<dbReference type="PIRSF" id="PIRSF000521">
    <property type="entry name" value="Transaminase_4ab_Lys_Orn"/>
    <property type="match status" value="1"/>
</dbReference>
<dbReference type="NCBIfam" id="NF005685">
    <property type="entry name" value="PRK07483.1"/>
    <property type="match status" value="1"/>
</dbReference>
<evidence type="ECO:0000313" key="5">
    <source>
        <dbReference type="Proteomes" id="UP001480595"/>
    </source>
</evidence>
<keyword evidence="5" id="KW-1185">Reference proteome</keyword>
<proteinExistence type="inferred from homology"/>
<organism evidence="4 5">
    <name type="scientific">Apiospora phragmitis</name>
    <dbReference type="NCBI Taxonomy" id="2905665"/>
    <lineage>
        <taxon>Eukaryota</taxon>
        <taxon>Fungi</taxon>
        <taxon>Dikarya</taxon>
        <taxon>Ascomycota</taxon>
        <taxon>Pezizomycotina</taxon>
        <taxon>Sordariomycetes</taxon>
        <taxon>Xylariomycetidae</taxon>
        <taxon>Amphisphaeriales</taxon>
        <taxon>Apiosporaceae</taxon>
        <taxon>Apiospora</taxon>
    </lineage>
</organism>
<dbReference type="PANTHER" id="PTHR43094">
    <property type="entry name" value="AMINOTRANSFERASE"/>
    <property type="match status" value="1"/>
</dbReference>
<dbReference type="Gene3D" id="3.90.1150.10">
    <property type="entry name" value="Aspartate Aminotransferase, domain 1"/>
    <property type="match status" value="1"/>
</dbReference>
<dbReference type="Pfam" id="PF00202">
    <property type="entry name" value="Aminotran_3"/>
    <property type="match status" value="1"/>
</dbReference>